<dbReference type="PANTHER" id="PTHR30273">
    <property type="entry name" value="PERIPLASMIC SIGNAL SENSOR AND SIGMA FACTOR ACTIVATOR FECR-RELATED"/>
    <property type="match status" value="1"/>
</dbReference>
<dbReference type="AlphaFoldDB" id="A0A1M6W1K4"/>
<protein>
    <submittedName>
        <fullName evidence="5">FecR family protein</fullName>
    </submittedName>
</protein>
<dbReference type="Gene3D" id="3.55.50.30">
    <property type="match status" value="1"/>
</dbReference>
<feature type="region of interest" description="Disordered" evidence="1">
    <location>
        <begin position="1"/>
        <end position="21"/>
    </location>
</feature>
<keyword evidence="6" id="KW-1185">Reference proteome</keyword>
<dbReference type="OrthoDB" id="1523735at2"/>
<dbReference type="RefSeq" id="WP_072716019.1">
    <property type="nucleotide sequence ID" value="NZ_FRAU01000007.1"/>
</dbReference>
<dbReference type="Pfam" id="PF04773">
    <property type="entry name" value="FecR"/>
    <property type="match status" value="1"/>
</dbReference>
<name>A0A1M6W1K4_9BACT</name>
<evidence type="ECO:0000256" key="1">
    <source>
        <dbReference type="SAM" id="MobiDB-lite"/>
    </source>
</evidence>
<organism evidence="5 6">
    <name type="scientific">Rhodothermus profundi</name>
    <dbReference type="NCBI Taxonomy" id="633813"/>
    <lineage>
        <taxon>Bacteria</taxon>
        <taxon>Pseudomonadati</taxon>
        <taxon>Rhodothermota</taxon>
        <taxon>Rhodothermia</taxon>
        <taxon>Rhodothermales</taxon>
        <taxon>Rhodothermaceae</taxon>
        <taxon>Rhodothermus</taxon>
    </lineage>
</organism>
<dbReference type="PANTHER" id="PTHR30273:SF2">
    <property type="entry name" value="PROTEIN FECR"/>
    <property type="match status" value="1"/>
</dbReference>
<feature type="domain" description="Protein FecR C-terminal" evidence="4">
    <location>
        <begin position="239"/>
        <end position="300"/>
    </location>
</feature>
<dbReference type="InterPro" id="IPR006860">
    <property type="entry name" value="FecR"/>
</dbReference>
<dbReference type="Gene3D" id="2.60.120.1440">
    <property type="match status" value="1"/>
</dbReference>
<keyword evidence="2" id="KW-0472">Membrane</keyword>
<keyword evidence="2" id="KW-0812">Transmembrane</keyword>
<dbReference type="Pfam" id="PF16344">
    <property type="entry name" value="FecR_C"/>
    <property type="match status" value="1"/>
</dbReference>
<evidence type="ECO:0000259" key="4">
    <source>
        <dbReference type="Pfam" id="PF16344"/>
    </source>
</evidence>
<sequence length="314" mass="35538">MNERSAHRLPRELEEALQERSPEVRQQIQALWDRLGMLEPPVEKAPSTNAAWEELAVQLARTPRPARPAYRQRRPRWPVAVGILLGLIGAYVLFRERTLTVPPGTIQTISLGDRATITLRAGSRLQYTLALPWMPPRQVRLTGEALFEVAPGDPLAVETAQARIEVLGTRFNVRAWPETRETRVTLLEGRVRVRPTRTPVRSLVLETPGQSVRIRTETAPVPEHLPPEQVLAWQHGGFVVIDEPVSAVLRELERTFNLRIEIAGPLPLDRRVTVLYQQQARPQAILQDLCLTLPCHYRRISRGFVVEAEPASAR</sequence>
<dbReference type="Proteomes" id="UP000185812">
    <property type="component" value="Unassembled WGS sequence"/>
</dbReference>
<dbReference type="STRING" id="633813.SAMN04488087_2200"/>
<dbReference type="InterPro" id="IPR032508">
    <property type="entry name" value="FecR_C"/>
</dbReference>
<feature type="transmembrane region" description="Helical" evidence="2">
    <location>
        <begin position="77"/>
        <end position="94"/>
    </location>
</feature>
<dbReference type="PIRSF" id="PIRSF018266">
    <property type="entry name" value="FecR"/>
    <property type="match status" value="1"/>
</dbReference>
<evidence type="ECO:0000313" key="6">
    <source>
        <dbReference type="Proteomes" id="UP000185812"/>
    </source>
</evidence>
<feature type="domain" description="FecR protein" evidence="3">
    <location>
        <begin position="98"/>
        <end position="192"/>
    </location>
</feature>
<proteinExistence type="predicted"/>
<evidence type="ECO:0000256" key="2">
    <source>
        <dbReference type="SAM" id="Phobius"/>
    </source>
</evidence>
<keyword evidence="2" id="KW-1133">Transmembrane helix</keyword>
<dbReference type="EMBL" id="FRAU01000007">
    <property type="protein sequence ID" value="SHK87529.1"/>
    <property type="molecule type" value="Genomic_DNA"/>
</dbReference>
<reference evidence="6" key="1">
    <citation type="submission" date="2016-11" db="EMBL/GenBank/DDBJ databases">
        <authorList>
            <person name="Varghese N."/>
            <person name="Submissions S."/>
        </authorList>
    </citation>
    <scope>NUCLEOTIDE SEQUENCE [LARGE SCALE GENOMIC DNA]</scope>
    <source>
        <strain evidence="6">DSM 22212</strain>
    </source>
</reference>
<evidence type="ECO:0000313" key="5">
    <source>
        <dbReference type="EMBL" id="SHK87529.1"/>
    </source>
</evidence>
<evidence type="ECO:0000259" key="3">
    <source>
        <dbReference type="Pfam" id="PF04773"/>
    </source>
</evidence>
<dbReference type="GO" id="GO:0016989">
    <property type="term" value="F:sigma factor antagonist activity"/>
    <property type="evidence" value="ECO:0007669"/>
    <property type="project" value="TreeGrafter"/>
</dbReference>
<gene>
    <name evidence="5" type="ORF">SAMN04488087_2200</name>
</gene>
<accession>A0A1M6W1K4</accession>
<dbReference type="InterPro" id="IPR012373">
    <property type="entry name" value="Ferrdict_sens_TM"/>
</dbReference>